<comment type="caution">
    <text evidence="3">The sequence shown here is derived from an EMBL/GenBank/DDBJ whole genome shotgun (WGS) entry which is preliminary data.</text>
</comment>
<dbReference type="InterPro" id="IPR036291">
    <property type="entry name" value="NAD(P)-bd_dom_sf"/>
</dbReference>
<proteinExistence type="predicted"/>
<evidence type="ECO:0000256" key="1">
    <source>
        <dbReference type="ARBA" id="ARBA00023027"/>
    </source>
</evidence>
<name>A0ABN2K1M4_9MICC</name>
<dbReference type="Pfam" id="PF01370">
    <property type="entry name" value="Epimerase"/>
    <property type="match status" value="1"/>
</dbReference>
<keyword evidence="4" id="KW-1185">Reference proteome</keyword>
<dbReference type="Gene3D" id="3.40.50.720">
    <property type="entry name" value="NAD(P)-binding Rossmann-like Domain"/>
    <property type="match status" value="1"/>
</dbReference>
<organism evidence="3 4">
    <name type="scientific">Kocuria aegyptia</name>
    <dbReference type="NCBI Taxonomy" id="330943"/>
    <lineage>
        <taxon>Bacteria</taxon>
        <taxon>Bacillati</taxon>
        <taxon>Actinomycetota</taxon>
        <taxon>Actinomycetes</taxon>
        <taxon>Micrococcales</taxon>
        <taxon>Micrococcaceae</taxon>
        <taxon>Kocuria</taxon>
    </lineage>
</organism>
<dbReference type="PRINTS" id="PR01713">
    <property type="entry name" value="NUCEPIMERASE"/>
</dbReference>
<keyword evidence="1" id="KW-0520">NAD</keyword>
<dbReference type="PANTHER" id="PTHR43574">
    <property type="entry name" value="EPIMERASE-RELATED"/>
    <property type="match status" value="1"/>
</dbReference>
<protein>
    <submittedName>
        <fullName evidence="3">NAD-dependent epimerase/dehydratase family protein</fullName>
    </submittedName>
</protein>
<dbReference type="SUPFAM" id="SSF51735">
    <property type="entry name" value="NAD(P)-binding Rossmann-fold domains"/>
    <property type="match status" value="1"/>
</dbReference>
<reference evidence="3 4" key="1">
    <citation type="journal article" date="2019" name="Int. J. Syst. Evol. Microbiol.">
        <title>The Global Catalogue of Microorganisms (GCM) 10K type strain sequencing project: providing services to taxonomists for standard genome sequencing and annotation.</title>
        <authorList>
            <consortium name="The Broad Institute Genomics Platform"/>
            <consortium name="The Broad Institute Genome Sequencing Center for Infectious Disease"/>
            <person name="Wu L."/>
            <person name="Ma J."/>
        </authorList>
    </citation>
    <scope>NUCLEOTIDE SEQUENCE [LARGE SCALE GENOMIC DNA]</scope>
    <source>
        <strain evidence="3 4">JCM 14735</strain>
    </source>
</reference>
<dbReference type="InterPro" id="IPR001509">
    <property type="entry name" value="Epimerase_deHydtase"/>
</dbReference>
<gene>
    <name evidence="3" type="ORF">GCM10009767_01330</name>
</gene>
<dbReference type="RefSeq" id="WP_344118911.1">
    <property type="nucleotide sequence ID" value="NZ_BAAAOA010000004.1"/>
</dbReference>
<dbReference type="Gene3D" id="3.90.25.10">
    <property type="entry name" value="UDP-galactose 4-epimerase, domain 1"/>
    <property type="match status" value="1"/>
</dbReference>
<evidence type="ECO:0000313" key="4">
    <source>
        <dbReference type="Proteomes" id="UP001501204"/>
    </source>
</evidence>
<dbReference type="Proteomes" id="UP001501204">
    <property type="component" value="Unassembled WGS sequence"/>
</dbReference>
<accession>A0ABN2K1M4</accession>
<evidence type="ECO:0000313" key="3">
    <source>
        <dbReference type="EMBL" id="GAA1746443.1"/>
    </source>
</evidence>
<dbReference type="EMBL" id="BAAAOA010000004">
    <property type="protein sequence ID" value="GAA1746443.1"/>
    <property type="molecule type" value="Genomic_DNA"/>
</dbReference>
<feature type="domain" description="NAD-dependent epimerase/dehydratase" evidence="2">
    <location>
        <begin position="3"/>
        <end position="242"/>
    </location>
</feature>
<sequence length="315" mass="34442">MKALVTGVAGFVGSTLAKRLVADGHDVVGIDAMTDYYELDIKRANVASIGLDQFDFVEGDLNELDLVSLLQGVDWVFHQAGQPGVRKSWGDDFAVYTRANVDATQRLLEAVRQISTIQRFVYASSSSVYGEAERYPTQEADRPQPMSPYGVTKLSAEHLCCLYAENFGVPTVSLRYFTVYGPGQRTDMAFTRFTRAAVLGERIEIYGTGEQIRDFTYVDDVVNANVRAAQIDSPAGSVFNVAGGSNTSVNEVLDLLGELSGTSLDVNYVEKIAGDVYRTGGDTDRIRDALGWSAQVGLREGLEQQLRWARTTFGG</sequence>
<evidence type="ECO:0000259" key="2">
    <source>
        <dbReference type="Pfam" id="PF01370"/>
    </source>
</evidence>